<dbReference type="Proteomes" id="UP000429607">
    <property type="component" value="Unassembled WGS sequence"/>
</dbReference>
<dbReference type="EMBL" id="QXFU01001415">
    <property type="protein sequence ID" value="KAE9002879.1"/>
    <property type="molecule type" value="Genomic_DNA"/>
</dbReference>
<sequence>MMRMLITRTRRVHVRVVAQITALGRILALNHLMIVDLYPVHSTGITVPSLPSVDGRDLGHVGVIMLTDALVVSPPCVASVACDLAPGAVPAGVHAPPDAIDARSPPSGRPRGNNRPATACFGLLQASWLSPKLPGSAPDSRTTMQARTRLDSGF</sequence>
<evidence type="ECO:0000313" key="2">
    <source>
        <dbReference type="EMBL" id="KAE9002879.1"/>
    </source>
</evidence>
<evidence type="ECO:0000313" key="4">
    <source>
        <dbReference type="Proteomes" id="UP000429607"/>
    </source>
</evidence>
<dbReference type="Proteomes" id="UP000435112">
    <property type="component" value="Unassembled WGS sequence"/>
</dbReference>
<comment type="caution">
    <text evidence="3">The sequence shown here is derived from an EMBL/GenBank/DDBJ whole genome shotgun (WGS) entry which is preliminary data.</text>
</comment>
<dbReference type="EMBL" id="QXFV01001416">
    <property type="protein sequence ID" value="KAE9006406.1"/>
    <property type="molecule type" value="Genomic_DNA"/>
</dbReference>
<proteinExistence type="predicted"/>
<organism evidence="3 4">
    <name type="scientific">Phytophthora rubi</name>
    <dbReference type="NCBI Taxonomy" id="129364"/>
    <lineage>
        <taxon>Eukaryota</taxon>
        <taxon>Sar</taxon>
        <taxon>Stramenopiles</taxon>
        <taxon>Oomycota</taxon>
        <taxon>Peronosporomycetes</taxon>
        <taxon>Peronosporales</taxon>
        <taxon>Peronosporaceae</taxon>
        <taxon>Phytophthora</taxon>
    </lineage>
</organism>
<feature type="region of interest" description="Disordered" evidence="1">
    <location>
        <begin position="132"/>
        <end position="154"/>
    </location>
</feature>
<gene>
    <name evidence="3" type="ORF">PR001_g17216</name>
    <name evidence="2" type="ORF">PR002_g17510</name>
</gene>
<accession>A0A6A3KG45</accession>
<protein>
    <submittedName>
        <fullName evidence="3">Uncharacterized protein</fullName>
    </submittedName>
</protein>
<name>A0A6A3KG45_9STRA</name>
<dbReference type="AlphaFoldDB" id="A0A6A3KG45"/>
<evidence type="ECO:0000256" key="1">
    <source>
        <dbReference type="SAM" id="MobiDB-lite"/>
    </source>
</evidence>
<reference evidence="4 5" key="1">
    <citation type="submission" date="2018-09" db="EMBL/GenBank/DDBJ databases">
        <title>Genomic investigation of the strawberry pathogen Phytophthora fragariae indicates pathogenicity is determined by transcriptional variation in three key races.</title>
        <authorList>
            <person name="Adams T.M."/>
            <person name="Armitage A.D."/>
            <person name="Sobczyk M.K."/>
            <person name="Bates H.J."/>
            <person name="Dunwell J.M."/>
            <person name="Nellist C.F."/>
            <person name="Harrison R.J."/>
        </authorList>
    </citation>
    <scope>NUCLEOTIDE SEQUENCE [LARGE SCALE GENOMIC DNA]</scope>
    <source>
        <strain evidence="3 4">SCRP249</strain>
        <strain evidence="2 5">SCRP324</strain>
    </source>
</reference>
<evidence type="ECO:0000313" key="5">
    <source>
        <dbReference type="Proteomes" id="UP000435112"/>
    </source>
</evidence>
<evidence type="ECO:0000313" key="3">
    <source>
        <dbReference type="EMBL" id="KAE9006406.1"/>
    </source>
</evidence>
<feature type="region of interest" description="Disordered" evidence="1">
    <location>
        <begin position="94"/>
        <end position="116"/>
    </location>
</feature>